<accession>W7LXB0</accession>
<gene>
    <name evidence="1" type="ORF">FVEG_15603</name>
</gene>
<dbReference type="AlphaFoldDB" id="W7LXB0"/>
<sequence>MAVKHFDQWAGLGSLTGVALVLQGAIPFDVKFVASGQVHFCAVNLD</sequence>
<dbReference type="GeneID" id="30072479"/>
<dbReference type="VEuPathDB" id="FungiDB:FVEG_15603"/>
<dbReference type="RefSeq" id="XP_018750079.1">
    <property type="nucleotide sequence ID" value="XM_018904780.1"/>
</dbReference>
<evidence type="ECO:0000313" key="1">
    <source>
        <dbReference type="EMBL" id="EWG43888.1"/>
    </source>
</evidence>
<dbReference type="EMBL" id="DS022247">
    <property type="protein sequence ID" value="EWG43888.1"/>
    <property type="molecule type" value="Genomic_DNA"/>
</dbReference>
<dbReference type="Proteomes" id="UP000009096">
    <property type="component" value="Chromosome 3"/>
</dbReference>
<evidence type="ECO:0000313" key="2">
    <source>
        <dbReference type="Proteomes" id="UP000009096"/>
    </source>
</evidence>
<protein>
    <submittedName>
        <fullName evidence="1">Uncharacterized protein</fullName>
    </submittedName>
</protein>
<organism evidence="1 2">
    <name type="scientific">Gibberella moniliformis (strain M3125 / FGSC 7600)</name>
    <name type="common">Maize ear and stalk rot fungus</name>
    <name type="synonym">Fusarium verticillioides</name>
    <dbReference type="NCBI Taxonomy" id="334819"/>
    <lineage>
        <taxon>Eukaryota</taxon>
        <taxon>Fungi</taxon>
        <taxon>Dikarya</taxon>
        <taxon>Ascomycota</taxon>
        <taxon>Pezizomycotina</taxon>
        <taxon>Sordariomycetes</taxon>
        <taxon>Hypocreomycetidae</taxon>
        <taxon>Hypocreales</taxon>
        <taxon>Nectriaceae</taxon>
        <taxon>Fusarium</taxon>
        <taxon>Fusarium fujikuroi species complex</taxon>
    </lineage>
</organism>
<proteinExistence type="predicted"/>
<reference evidence="1 2" key="1">
    <citation type="journal article" date="2010" name="Nature">
        <title>Comparative genomics reveals mobile pathogenicity chromosomes in Fusarium.</title>
        <authorList>
            <person name="Ma L.J."/>
            <person name="van der Does H.C."/>
            <person name="Borkovich K.A."/>
            <person name="Coleman J.J."/>
            <person name="Daboussi M.J."/>
            <person name="Di Pietro A."/>
            <person name="Dufresne M."/>
            <person name="Freitag M."/>
            <person name="Grabherr M."/>
            <person name="Henrissat B."/>
            <person name="Houterman P.M."/>
            <person name="Kang S."/>
            <person name="Shim W.B."/>
            <person name="Woloshuk C."/>
            <person name="Xie X."/>
            <person name="Xu J.R."/>
            <person name="Antoniw J."/>
            <person name="Baker S.E."/>
            <person name="Bluhm B.H."/>
            <person name="Breakspear A."/>
            <person name="Brown D.W."/>
            <person name="Butchko R.A."/>
            <person name="Chapman S."/>
            <person name="Coulson R."/>
            <person name="Coutinho P.M."/>
            <person name="Danchin E.G."/>
            <person name="Diener A."/>
            <person name="Gale L.R."/>
            <person name="Gardiner D.M."/>
            <person name="Goff S."/>
            <person name="Hammond-Kosack K.E."/>
            <person name="Hilburn K."/>
            <person name="Hua-Van A."/>
            <person name="Jonkers W."/>
            <person name="Kazan K."/>
            <person name="Kodira C.D."/>
            <person name="Koehrsen M."/>
            <person name="Kumar L."/>
            <person name="Lee Y.H."/>
            <person name="Li L."/>
            <person name="Manners J.M."/>
            <person name="Miranda-Saavedra D."/>
            <person name="Mukherjee M."/>
            <person name="Park G."/>
            <person name="Park J."/>
            <person name="Park S.Y."/>
            <person name="Proctor R.H."/>
            <person name="Regev A."/>
            <person name="Ruiz-Roldan M.C."/>
            <person name="Sain D."/>
            <person name="Sakthikumar S."/>
            <person name="Sykes S."/>
            <person name="Schwartz D.C."/>
            <person name="Turgeon B.G."/>
            <person name="Wapinski I."/>
            <person name="Yoder O."/>
            <person name="Young S."/>
            <person name="Zeng Q."/>
            <person name="Zhou S."/>
            <person name="Galagan J."/>
            <person name="Cuomo C.A."/>
            <person name="Kistler H.C."/>
            <person name="Rep M."/>
        </authorList>
    </citation>
    <scope>NUCLEOTIDE SEQUENCE [LARGE SCALE GENOMIC DNA]</scope>
    <source>
        <strain evidence="2">M3125 / FGSC 7600</strain>
    </source>
</reference>
<name>W7LXB0_GIBM7</name>
<keyword evidence="2" id="KW-1185">Reference proteome</keyword>
<dbReference type="KEGG" id="fvr:FVEG_15603"/>